<dbReference type="Proteomes" id="UP001501706">
    <property type="component" value="Unassembled WGS sequence"/>
</dbReference>
<dbReference type="Pfam" id="PF02423">
    <property type="entry name" value="OCD_Mu_crystall"/>
    <property type="match status" value="1"/>
</dbReference>
<gene>
    <name evidence="1" type="ORF">GCM10009097_58730</name>
</gene>
<evidence type="ECO:0000313" key="1">
    <source>
        <dbReference type="EMBL" id="GAA0533769.1"/>
    </source>
</evidence>
<dbReference type="SUPFAM" id="SSF51735">
    <property type="entry name" value="NAD(P)-binding Rossmann-fold domains"/>
    <property type="match status" value="1"/>
</dbReference>
<dbReference type="InterPro" id="IPR023401">
    <property type="entry name" value="ODC_N"/>
</dbReference>
<protein>
    <submittedName>
        <fullName evidence="1">Ornithine cyclodeaminase family protein</fullName>
    </submittedName>
</protein>
<proteinExistence type="predicted"/>
<comment type="caution">
    <text evidence="1">The sequence shown here is derived from an EMBL/GenBank/DDBJ whole genome shotgun (WGS) entry which is preliminary data.</text>
</comment>
<reference evidence="2" key="1">
    <citation type="journal article" date="2019" name="Int. J. Syst. Evol. Microbiol.">
        <title>The Global Catalogue of Microorganisms (GCM) 10K type strain sequencing project: providing services to taxonomists for standard genome sequencing and annotation.</title>
        <authorList>
            <consortium name="The Broad Institute Genomics Platform"/>
            <consortium name="The Broad Institute Genome Sequencing Center for Infectious Disease"/>
            <person name="Wu L."/>
            <person name="Ma J."/>
        </authorList>
    </citation>
    <scope>NUCLEOTIDE SEQUENCE [LARGE SCALE GENOMIC DNA]</scope>
    <source>
        <strain evidence="2">JCM 14330</strain>
    </source>
</reference>
<dbReference type="PIRSF" id="PIRSF001439">
    <property type="entry name" value="CryM"/>
    <property type="match status" value="1"/>
</dbReference>
<dbReference type="InterPro" id="IPR036291">
    <property type="entry name" value="NAD(P)-bd_dom_sf"/>
</dbReference>
<dbReference type="EMBL" id="BAAAEN010000046">
    <property type="protein sequence ID" value="GAA0533769.1"/>
    <property type="molecule type" value="Genomic_DNA"/>
</dbReference>
<dbReference type="PANTHER" id="PTHR13812">
    <property type="entry name" value="KETIMINE REDUCTASE MU-CRYSTALLIN"/>
    <property type="match status" value="1"/>
</dbReference>
<dbReference type="Gene3D" id="3.40.50.720">
    <property type="entry name" value="NAD(P)-binding Rossmann-like Domain"/>
    <property type="match status" value="1"/>
</dbReference>
<evidence type="ECO:0000313" key="2">
    <source>
        <dbReference type="Proteomes" id="UP001501706"/>
    </source>
</evidence>
<keyword evidence="2" id="KW-1185">Reference proteome</keyword>
<name>A0ABP3N650_9BURK</name>
<dbReference type="PANTHER" id="PTHR13812:SF19">
    <property type="entry name" value="KETIMINE REDUCTASE MU-CRYSTALLIN"/>
    <property type="match status" value="1"/>
</dbReference>
<dbReference type="InterPro" id="IPR003462">
    <property type="entry name" value="ODC_Mu_crystall"/>
</dbReference>
<organism evidence="1 2">
    <name type="scientific">Pigmentiphaga daeguensis</name>
    <dbReference type="NCBI Taxonomy" id="414049"/>
    <lineage>
        <taxon>Bacteria</taxon>
        <taxon>Pseudomonadati</taxon>
        <taxon>Pseudomonadota</taxon>
        <taxon>Betaproteobacteria</taxon>
        <taxon>Burkholderiales</taxon>
        <taxon>Alcaligenaceae</taxon>
        <taxon>Pigmentiphaga</taxon>
    </lineage>
</organism>
<sequence>MRSLTAVAPSGDFMGSKLIAASPRAGYASYLISLFDTNTMALAALIDGNQVTGIRTAATSAVAIDVLAPTRGLRVTLIGSGFEAQGQLEALAATRQIESATVYSPSLTSRARFVEKFALLLPSVKVSAASSAERAVRDADVVICAARSHDESPVLRGEWLRPGMTVVSIGSTLPEQREVDSEVIRRADLIVADMPEEVAHDTGDMLVATREGVIFEDKLVSLSSVVCKEGSFRRDGSSILLFKSVGSALQDVVIAEMLLLRARTQLVGTTLPVGIVPVAKWKAPTPQEPVAASTA</sequence>
<dbReference type="Gene3D" id="3.30.1780.10">
    <property type="entry name" value="ornithine cyclodeaminase, domain 1"/>
    <property type="match status" value="1"/>
</dbReference>
<accession>A0ABP3N650</accession>